<protein>
    <submittedName>
        <fullName evidence="2">Uncharacterized protein</fullName>
    </submittedName>
</protein>
<gene>
    <name evidence="2" type="ORF">L5014_22285</name>
</gene>
<accession>A0A9X1RUG0</accession>
<organism evidence="2 3">
    <name type="scientific">Paraburkholderia tagetis</name>
    <dbReference type="NCBI Taxonomy" id="2913261"/>
    <lineage>
        <taxon>Bacteria</taxon>
        <taxon>Pseudomonadati</taxon>
        <taxon>Pseudomonadota</taxon>
        <taxon>Betaproteobacteria</taxon>
        <taxon>Burkholderiales</taxon>
        <taxon>Burkholderiaceae</taxon>
        <taxon>Paraburkholderia</taxon>
    </lineage>
</organism>
<keyword evidence="1" id="KW-0812">Transmembrane</keyword>
<sequence>MPNRLASARVANDRENHIGNGSEASKFLLFALLTLKAHLWFYAFMLNTYRGMSPYLEQISVSSPNPMSIAQDKIAFDSARIAFDKANHDLQRLKNDPETSLARLSKAQRDYDLSRVQWLRCQWQLRANAAHALKTPPRTGPIAIVGQNQAVRESLAVLLGVKGYGRPKALGFDCWQRVWLDTSLKLVLLDVPEHSVTTSLWFVDGFEDAVEKPHIIALVKSRHAGSFAGKIDAVVAKPFALDELLQAIDAIDEKTNAGESIAINRAINGAINGAINSAISSAIHGVIHGVIHDVIHGAITRANNGAISGEQVAAFPSIAVHRHRGTRSRPAAG</sequence>
<dbReference type="EMBL" id="JAKLJA010000021">
    <property type="protein sequence ID" value="MCG5076067.1"/>
    <property type="molecule type" value="Genomic_DNA"/>
</dbReference>
<dbReference type="RefSeq" id="WP_238465908.1">
    <property type="nucleotide sequence ID" value="NZ_JAKLJA010000021.1"/>
</dbReference>
<keyword evidence="3" id="KW-1185">Reference proteome</keyword>
<dbReference type="AlphaFoldDB" id="A0A9X1RUG0"/>
<name>A0A9X1RUG0_9BURK</name>
<evidence type="ECO:0000313" key="3">
    <source>
        <dbReference type="Proteomes" id="UP001139308"/>
    </source>
</evidence>
<evidence type="ECO:0000256" key="1">
    <source>
        <dbReference type="SAM" id="Phobius"/>
    </source>
</evidence>
<keyword evidence="1" id="KW-1133">Transmembrane helix</keyword>
<comment type="caution">
    <text evidence="2">The sequence shown here is derived from an EMBL/GenBank/DDBJ whole genome shotgun (WGS) entry which is preliminary data.</text>
</comment>
<keyword evidence="1" id="KW-0472">Membrane</keyword>
<feature type="transmembrane region" description="Helical" evidence="1">
    <location>
        <begin position="27"/>
        <end position="46"/>
    </location>
</feature>
<evidence type="ECO:0000313" key="2">
    <source>
        <dbReference type="EMBL" id="MCG5076067.1"/>
    </source>
</evidence>
<dbReference type="Proteomes" id="UP001139308">
    <property type="component" value="Unassembled WGS sequence"/>
</dbReference>
<reference evidence="2" key="1">
    <citation type="submission" date="2022-01" db="EMBL/GenBank/DDBJ databases">
        <title>Genome sequence and assembly of Parabukholderia sp. RG36.</title>
        <authorList>
            <person name="Chhetri G."/>
        </authorList>
    </citation>
    <scope>NUCLEOTIDE SEQUENCE</scope>
    <source>
        <strain evidence="2">RG36</strain>
    </source>
</reference>
<proteinExistence type="predicted"/>